<evidence type="ECO:0000256" key="1">
    <source>
        <dbReference type="ARBA" id="ARBA00044755"/>
    </source>
</evidence>
<dbReference type="Proteomes" id="UP000500806">
    <property type="component" value="Chromosome"/>
</dbReference>
<dbReference type="KEGG" id="pani:DCO16_05190"/>
<evidence type="ECO:0000313" key="3">
    <source>
        <dbReference type="Proteomes" id="UP000500806"/>
    </source>
</evidence>
<dbReference type="Pfam" id="PF04519">
    <property type="entry name" value="Bactofilin"/>
    <property type="match status" value="1"/>
</dbReference>
<keyword evidence="3" id="KW-1185">Reference proteome</keyword>
<organism evidence="2 3">
    <name type="scientific">Polynucleobacter antarcticus</name>
    <dbReference type="NCBI Taxonomy" id="1743162"/>
    <lineage>
        <taxon>Bacteria</taxon>
        <taxon>Pseudomonadati</taxon>
        <taxon>Pseudomonadota</taxon>
        <taxon>Betaproteobacteria</taxon>
        <taxon>Burkholderiales</taxon>
        <taxon>Burkholderiaceae</taxon>
        <taxon>Polynucleobacter</taxon>
    </lineage>
</organism>
<comment type="similarity">
    <text evidence="1">Belongs to the bactofilin family.</text>
</comment>
<dbReference type="EMBL" id="CP028941">
    <property type="protein sequence ID" value="QKM62513.1"/>
    <property type="molecule type" value="Genomic_DNA"/>
</dbReference>
<accession>A0A6M9Q2H6</accession>
<dbReference type="RefSeq" id="WP_173942667.1">
    <property type="nucleotide sequence ID" value="NZ_CBCSCD010000001.1"/>
</dbReference>
<protein>
    <submittedName>
        <fullName evidence="2">Cell shape determination protein CcmA</fullName>
    </submittedName>
</protein>
<dbReference type="PANTHER" id="PTHR35024:SF4">
    <property type="entry name" value="POLYMER-FORMING CYTOSKELETAL PROTEIN"/>
    <property type="match status" value="1"/>
</dbReference>
<dbReference type="PANTHER" id="PTHR35024">
    <property type="entry name" value="HYPOTHETICAL CYTOSOLIC PROTEIN"/>
    <property type="match status" value="1"/>
</dbReference>
<evidence type="ECO:0000313" key="2">
    <source>
        <dbReference type="EMBL" id="QKM62513.1"/>
    </source>
</evidence>
<dbReference type="InterPro" id="IPR007607">
    <property type="entry name" value="BacA/B"/>
</dbReference>
<name>A0A6M9Q2H6_9BURK</name>
<sequence>MFKSQPNKQLGKSVENFETIIGASIRIDGNLLLRSSVRIDGLVNGNILQEDGCDATVAIAKGATVTGDIRATHVIVSGILQGNIFSSDRVELLETAFVSGDVTYGTLGMQVGAKLEGKLRQADSDVSGQTADHLIAQARHKSNAS</sequence>
<dbReference type="AlphaFoldDB" id="A0A6M9Q2H6"/>
<proteinExistence type="inferred from homology"/>
<reference evidence="2 3" key="1">
    <citation type="submission" date="2018-04" db="EMBL/GenBank/DDBJ databases">
        <title>Polynucleobacter sp. LimPoW16 genome.</title>
        <authorList>
            <person name="Hahn M.W."/>
        </authorList>
    </citation>
    <scope>NUCLEOTIDE SEQUENCE [LARGE SCALE GENOMIC DNA]</scope>
    <source>
        <strain evidence="2 3">LimPoW16</strain>
    </source>
</reference>
<gene>
    <name evidence="2" type="ORF">DCO16_05190</name>
</gene>